<comment type="caution">
    <text evidence="2">The sequence shown here is derived from an EMBL/GenBank/DDBJ whole genome shotgun (WGS) entry which is preliminary data.</text>
</comment>
<feature type="transmembrane region" description="Helical" evidence="1">
    <location>
        <begin position="40"/>
        <end position="65"/>
    </location>
</feature>
<proteinExistence type="predicted"/>
<name>A0A5D4QZ62_9BACI</name>
<feature type="transmembrane region" description="Helical" evidence="1">
    <location>
        <begin position="115"/>
        <end position="136"/>
    </location>
</feature>
<feature type="transmembrane region" description="Helical" evidence="1">
    <location>
        <begin position="143"/>
        <end position="162"/>
    </location>
</feature>
<dbReference type="InterPro" id="IPR011435">
    <property type="entry name" value="UmpAB"/>
</dbReference>
<dbReference type="Pfam" id="PF07556">
    <property type="entry name" value="DUF1538"/>
    <property type="match status" value="1"/>
</dbReference>
<keyword evidence="1" id="KW-0472">Membrane</keyword>
<reference evidence="2 3" key="1">
    <citation type="submission" date="2019-08" db="EMBL/GenBank/DDBJ databases">
        <title>Bacillus genomes from the desert of Cuatro Cienegas, Coahuila.</title>
        <authorList>
            <person name="Olmedo-Alvarez G."/>
        </authorList>
    </citation>
    <scope>NUCLEOTIDE SEQUENCE [LARGE SCALE GENOMIC DNA]</scope>
    <source>
        <strain evidence="2 3">CH446_14T</strain>
    </source>
</reference>
<evidence type="ECO:0000313" key="2">
    <source>
        <dbReference type="EMBL" id="TYS43201.1"/>
    </source>
</evidence>
<feature type="transmembrane region" description="Helical" evidence="1">
    <location>
        <begin position="12"/>
        <end position="34"/>
    </location>
</feature>
<accession>A0A5D4QZ62</accession>
<dbReference type="AlphaFoldDB" id="A0A5D4QZ62"/>
<feature type="transmembrane region" description="Helical" evidence="1">
    <location>
        <begin position="182"/>
        <end position="198"/>
    </location>
</feature>
<feature type="transmembrane region" description="Helical" evidence="1">
    <location>
        <begin position="210"/>
        <end position="229"/>
    </location>
</feature>
<keyword evidence="1" id="KW-1133">Transmembrane helix</keyword>
<organism evidence="2 3">
    <name type="scientific">Bacillus infantis</name>
    <dbReference type="NCBI Taxonomy" id="324767"/>
    <lineage>
        <taxon>Bacteria</taxon>
        <taxon>Bacillati</taxon>
        <taxon>Bacillota</taxon>
        <taxon>Bacilli</taxon>
        <taxon>Bacillales</taxon>
        <taxon>Bacillaceae</taxon>
        <taxon>Bacillus</taxon>
    </lineage>
</organism>
<dbReference type="EMBL" id="VTER01000014">
    <property type="protein sequence ID" value="TYS43201.1"/>
    <property type="molecule type" value="Genomic_DNA"/>
</dbReference>
<evidence type="ECO:0000313" key="3">
    <source>
        <dbReference type="Proteomes" id="UP000322139"/>
    </source>
</evidence>
<feature type="transmembrane region" description="Helical" evidence="1">
    <location>
        <begin position="77"/>
        <end position="95"/>
    </location>
</feature>
<gene>
    <name evidence="2" type="ORF">FZD51_22215</name>
</gene>
<dbReference type="Proteomes" id="UP000322139">
    <property type="component" value="Unassembled WGS sequence"/>
</dbReference>
<protein>
    <submittedName>
        <fullName evidence="2">DUF1538 domain-containing protein</fullName>
    </submittedName>
</protein>
<sequence>MKEIKESIKETLLAILPVSAAVILLQLVLIQLPFKDFLPFLFGLFFVILGLMFFLIGVNIGLLPIGEMIGKILPKSNKAWVIILTGFILGIAVTLAEPDVRVLSTQVDQVSGGKISSISLILSVAAGVGLFVGLAMIRTIYKIPVTIILIAGYAIVFIISFFSPSSFVPISFDAGGVTTGPLAVPFILALGVGVAQVFRNKQSSGDSFGLVGLASIGPILAVLLLGGIFK</sequence>
<evidence type="ECO:0000256" key="1">
    <source>
        <dbReference type="SAM" id="Phobius"/>
    </source>
</evidence>
<keyword evidence="1" id="KW-0812">Transmembrane</keyword>
<dbReference type="RefSeq" id="WP_148976748.1">
    <property type="nucleotide sequence ID" value="NZ_VTER01000014.1"/>
</dbReference>